<evidence type="ECO:0000313" key="7">
    <source>
        <dbReference type="Proteomes" id="UP000274033"/>
    </source>
</evidence>
<dbReference type="Gene3D" id="3.40.190.290">
    <property type="match status" value="1"/>
</dbReference>
<dbReference type="CDD" id="cd05466">
    <property type="entry name" value="PBP2_LTTR_substrate"/>
    <property type="match status" value="1"/>
</dbReference>
<evidence type="ECO:0000256" key="4">
    <source>
        <dbReference type="ARBA" id="ARBA00023163"/>
    </source>
</evidence>
<dbReference type="FunFam" id="1.10.10.10:FF:000001">
    <property type="entry name" value="LysR family transcriptional regulator"/>
    <property type="match status" value="1"/>
</dbReference>
<dbReference type="Pfam" id="PF03466">
    <property type="entry name" value="LysR_substrate"/>
    <property type="match status" value="1"/>
</dbReference>
<dbReference type="EMBL" id="RRCT01000012">
    <property type="protein sequence ID" value="RQW74058.1"/>
    <property type="molecule type" value="Genomic_DNA"/>
</dbReference>
<dbReference type="InterPro" id="IPR000847">
    <property type="entry name" value="LysR_HTH_N"/>
</dbReference>
<evidence type="ECO:0000256" key="3">
    <source>
        <dbReference type="ARBA" id="ARBA00023125"/>
    </source>
</evidence>
<keyword evidence="4" id="KW-0804">Transcription</keyword>
<dbReference type="InterPro" id="IPR005119">
    <property type="entry name" value="LysR_subst-bd"/>
</dbReference>
<name>A0A3N9UCK7_9BACI</name>
<dbReference type="AlphaFoldDB" id="A0A3N9UCK7"/>
<gene>
    <name evidence="6" type="ORF">EBB45_12975</name>
</gene>
<organism evidence="6 7">
    <name type="scientific">Lysinibacillus composti</name>
    <dbReference type="NCBI Taxonomy" id="720633"/>
    <lineage>
        <taxon>Bacteria</taxon>
        <taxon>Bacillati</taxon>
        <taxon>Bacillota</taxon>
        <taxon>Bacilli</taxon>
        <taxon>Bacillales</taxon>
        <taxon>Bacillaceae</taxon>
        <taxon>Lysinibacillus</taxon>
    </lineage>
</organism>
<comment type="similarity">
    <text evidence="1">Belongs to the LysR transcriptional regulatory family.</text>
</comment>
<dbReference type="PRINTS" id="PR00039">
    <property type="entry name" value="HTHLYSR"/>
</dbReference>
<dbReference type="PANTHER" id="PTHR30419">
    <property type="entry name" value="HTH-TYPE TRANSCRIPTIONAL REGULATOR YBHD"/>
    <property type="match status" value="1"/>
</dbReference>
<dbReference type="PROSITE" id="PS50931">
    <property type="entry name" value="HTH_LYSR"/>
    <property type="match status" value="1"/>
</dbReference>
<dbReference type="InterPro" id="IPR036388">
    <property type="entry name" value="WH-like_DNA-bd_sf"/>
</dbReference>
<dbReference type="Proteomes" id="UP000274033">
    <property type="component" value="Unassembled WGS sequence"/>
</dbReference>
<evidence type="ECO:0000256" key="2">
    <source>
        <dbReference type="ARBA" id="ARBA00023015"/>
    </source>
</evidence>
<dbReference type="RefSeq" id="WP_124765395.1">
    <property type="nucleotide sequence ID" value="NZ_JAFBDY010000011.1"/>
</dbReference>
<keyword evidence="3" id="KW-0238">DNA-binding</keyword>
<dbReference type="SUPFAM" id="SSF53850">
    <property type="entry name" value="Periplasmic binding protein-like II"/>
    <property type="match status" value="1"/>
</dbReference>
<comment type="caution">
    <text evidence="6">The sequence shown here is derived from an EMBL/GenBank/DDBJ whole genome shotgun (WGS) entry which is preliminary data.</text>
</comment>
<dbReference type="InterPro" id="IPR050950">
    <property type="entry name" value="HTH-type_LysR_regulators"/>
</dbReference>
<dbReference type="Gene3D" id="1.10.10.10">
    <property type="entry name" value="Winged helix-like DNA-binding domain superfamily/Winged helix DNA-binding domain"/>
    <property type="match status" value="1"/>
</dbReference>
<reference evidence="6 7" key="1">
    <citation type="journal article" date="2013" name="J. Microbiol.">
        <title>Lysinibacillus chungkukjangi sp. nov., isolated from Chungkukjang, Korean fermented soybean food.</title>
        <authorList>
            <person name="Kim S.J."/>
            <person name="Jang Y.H."/>
            <person name="Hamada M."/>
            <person name="Ahn J.H."/>
            <person name="Weon H.Y."/>
            <person name="Suzuki K."/>
            <person name="Whang K.S."/>
            <person name="Kwon S.W."/>
        </authorList>
    </citation>
    <scope>NUCLEOTIDE SEQUENCE [LARGE SCALE GENOMIC DNA]</scope>
    <source>
        <strain evidence="6 7">MCCC 1A12701</strain>
    </source>
</reference>
<accession>A0A3N9UCK7</accession>
<proteinExistence type="inferred from homology"/>
<keyword evidence="7" id="KW-1185">Reference proteome</keyword>
<dbReference type="GO" id="GO:0003677">
    <property type="term" value="F:DNA binding"/>
    <property type="evidence" value="ECO:0007669"/>
    <property type="project" value="UniProtKB-KW"/>
</dbReference>
<dbReference type="SUPFAM" id="SSF46785">
    <property type="entry name" value="Winged helix' DNA-binding domain"/>
    <property type="match status" value="1"/>
</dbReference>
<feature type="domain" description="HTH lysR-type" evidence="5">
    <location>
        <begin position="1"/>
        <end position="58"/>
    </location>
</feature>
<keyword evidence="2" id="KW-0805">Transcription regulation</keyword>
<evidence type="ECO:0000259" key="5">
    <source>
        <dbReference type="PROSITE" id="PS50931"/>
    </source>
</evidence>
<dbReference type="OrthoDB" id="9803735at2"/>
<sequence length="325" mass="37389">MEFRQLQYFLTLCNELHFTRASEKLHISQPTLSQQIKVLENEVGALLFDRIGKKITLTEAGEILYEQCVNIFNTIENTKLQINELEMVQRGSIKIGALPGELTNLVSDSLLQYAKEYPLVQVSVTSSDDVYTLLKDNKIDYAFSYVDDVTLTDDEPFLKIPLYTEKFVFVSSKEHPLMTKHELSLHDVSETPLILFPSIHKCRNILNLTAKQEHLTLNPIFETASIDTIFKFVKETIGGTIVAESLYELNRHDNLCARPIIHNGLNRKTALIYRKDKYMNKVVKSYIPILIHYLEQLNISLPDSSFDKLMLFAERPYAKETVQPK</sequence>
<dbReference type="Pfam" id="PF00126">
    <property type="entry name" value="HTH_1"/>
    <property type="match status" value="1"/>
</dbReference>
<dbReference type="GO" id="GO:0005829">
    <property type="term" value="C:cytosol"/>
    <property type="evidence" value="ECO:0007669"/>
    <property type="project" value="TreeGrafter"/>
</dbReference>
<evidence type="ECO:0000313" key="6">
    <source>
        <dbReference type="EMBL" id="RQW74058.1"/>
    </source>
</evidence>
<protein>
    <submittedName>
        <fullName evidence="6">LysR family transcriptional regulator</fullName>
    </submittedName>
</protein>
<dbReference type="InterPro" id="IPR036390">
    <property type="entry name" value="WH_DNA-bd_sf"/>
</dbReference>
<evidence type="ECO:0000256" key="1">
    <source>
        <dbReference type="ARBA" id="ARBA00009437"/>
    </source>
</evidence>
<dbReference type="GO" id="GO:0003700">
    <property type="term" value="F:DNA-binding transcription factor activity"/>
    <property type="evidence" value="ECO:0007669"/>
    <property type="project" value="InterPro"/>
</dbReference>